<evidence type="ECO:0000313" key="8">
    <source>
        <dbReference type="Proteomes" id="UP000537775"/>
    </source>
</evidence>
<dbReference type="Pfam" id="PF00496">
    <property type="entry name" value="SBP_bac_5"/>
    <property type="match status" value="1"/>
</dbReference>
<feature type="chain" id="PRO_5038887489" evidence="5">
    <location>
        <begin position="27"/>
        <end position="521"/>
    </location>
</feature>
<dbReference type="AlphaFoldDB" id="A0A7X0FNK4"/>
<dbReference type="PROSITE" id="PS51257">
    <property type="entry name" value="PROKAR_LIPOPROTEIN"/>
    <property type="match status" value="1"/>
</dbReference>
<keyword evidence="3" id="KW-0813">Transport</keyword>
<dbReference type="Proteomes" id="UP000537775">
    <property type="component" value="Unassembled WGS sequence"/>
</dbReference>
<gene>
    <name evidence="7" type="ORF">HD594_001017</name>
</gene>
<feature type="domain" description="Solute-binding protein family 5" evidence="6">
    <location>
        <begin position="87"/>
        <end position="425"/>
    </location>
</feature>
<dbReference type="PANTHER" id="PTHR30290:SF10">
    <property type="entry name" value="PERIPLASMIC OLIGOPEPTIDE-BINDING PROTEIN-RELATED"/>
    <property type="match status" value="1"/>
</dbReference>
<comment type="caution">
    <text evidence="7">The sequence shown here is derived from an EMBL/GenBank/DDBJ whole genome shotgun (WGS) entry which is preliminary data.</text>
</comment>
<dbReference type="EMBL" id="JACHML010000001">
    <property type="protein sequence ID" value="MBB6390704.1"/>
    <property type="molecule type" value="Genomic_DNA"/>
</dbReference>
<evidence type="ECO:0000256" key="2">
    <source>
        <dbReference type="ARBA" id="ARBA00005695"/>
    </source>
</evidence>
<dbReference type="RefSeq" id="WP_184749921.1">
    <property type="nucleotide sequence ID" value="NZ_BAAAJR010000003.1"/>
</dbReference>
<proteinExistence type="inferred from homology"/>
<organism evidence="7 8">
    <name type="scientific">Microbacterium thalassium</name>
    <dbReference type="NCBI Taxonomy" id="362649"/>
    <lineage>
        <taxon>Bacteria</taxon>
        <taxon>Bacillati</taxon>
        <taxon>Actinomycetota</taxon>
        <taxon>Actinomycetes</taxon>
        <taxon>Micrococcales</taxon>
        <taxon>Microbacteriaceae</taxon>
        <taxon>Microbacterium</taxon>
    </lineage>
</organism>
<evidence type="ECO:0000313" key="7">
    <source>
        <dbReference type="EMBL" id="MBB6390704.1"/>
    </source>
</evidence>
<evidence type="ECO:0000256" key="3">
    <source>
        <dbReference type="ARBA" id="ARBA00022448"/>
    </source>
</evidence>
<dbReference type="GO" id="GO:0015833">
    <property type="term" value="P:peptide transport"/>
    <property type="evidence" value="ECO:0007669"/>
    <property type="project" value="TreeGrafter"/>
</dbReference>
<dbReference type="InterPro" id="IPR000914">
    <property type="entry name" value="SBP_5_dom"/>
</dbReference>
<name>A0A7X0FNK4_9MICO</name>
<reference evidence="7 8" key="1">
    <citation type="submission" date="2020-08" db="EMBL/GenBank/DDBJ databases">
        <title>Sequencing the genomes of 1000 actinobacteria strains.</title>
        <authorList>
            <person name="Klenk H.-P."/>
        </authorList>
    </citation>
    <scope>NUCLEOTIDE SEQUENCE [LARGE SCALE GENOMIC DNA]</scope>
    <source>
        <strain evidence="7 8">DSM 12511</strain>
    </source>
</reference>
<sequence>MVRHTARTRGVIAVAAFAATALTLTACSGGGGDADGGGDVDTASLVIGLDADQAPQGYDPLLYSNGQRFFFEGIYDSLFEIGEDGSVVPSAATDFSFNEDFTQMTLDVDTTLTFDDGTALSADLVKQNLDQRDNVDLNAYRELAAGGETEITDVEVVDEDTLTLTFAVPQPGFQGNLAFPGGAIVGPTGLADRASLDTTPDGSGPLTVDTDATIKGNSYVLVKKDGAERAADYPFDSYEFKPILDPQARTNALISGEVEITLLAADTTDQVESSGKAVALNGGTIWNLFAMDKAGALNPAFGDPLVAKALSIAINRPEYVAAVHPGQEPTWNVLPADSPGFIPELEDEYAYDPEAAMDLLAEAGYADGLEFEWTIQARTQRDLEALQTYWAAIGVDVTLNMAASTEELFAAVRTNYMGGPLNLTWSNPLGNVNGVLFGFANFHGAEGPEIQAAAQAYGAAQGEAAQAEALTDLNRVLVESGWLIPLYEEFAAWGYEQGKVAEPTFAGAEAYPILATIQPAS</sequence>
<dbReference type="PANTHER" id="PTHR30290">
    <property type="entry name" value="PERIPLASMIC BINDING COMPONENT OF ABC TRANSPORTER"/>
    <property type="match status" value="1"/>
</dbReference>
<evidence type="ECO:0000256" key="5">
    <source>
        <dbReference type="SAM" id="SignalP"/>
    </source>
</evidence>
<dbReference type="Gene3D" id="3.40.190.10">
    <property type="entry name" value="Periplasmic binding protein-like II"/>
    <property type="match status" value="1"/>
</dbReference>
<comment type="similarity">
    <text evidence="2">Belongs to the bacterial solute-binding protein 5 family.</text>
</comment>
<evidence type="ECO:0000256" key="4">
    <source>
        <dbReference type="ARBA" id="ARBA00022729"/>
    </source>
</evidence>
<keyword evidence="4 5" id="KW-0732">Signal</keyword>
<protein>
    <submittedName>
        <fullName evidence="7">Peptide/nickel transport system substrate-binding protein</fullName>
    </submittedName>
</protein>
<keyword evidence="8" id="KW-1185">Reference proteome</keyword>
<accession>A0A7X0FNK4</accession>
<comment type="subcellular location">
    <subcellularLocation>
        <location evidence="1">Cell envelope</location>
    </subcellularLocation>
</comment>
<evidence type="ECO:0000256" key="1">
    <source>
        <dbReference type="ARBA" id="ARBA00004196"/>
    </source>
</evidence>
<dbReference type="GO" id="GO:1904680">
    <property type="term" value="F:peptide transmembrane transporter activity"/>
    <property type="evidence" value="ECO:0007669"/>
    <property type="project" value="TreeGrafter"/>
</dbReference>
<feature type="signal peptide" evidence="5">
    <location>
        <begin position="1"/>
        <end position="26"/>
    </location>
</feature>
<dbReference type="GO" id="GO:0030313">
    <property type="term" value="C:cell envelope"/>
    <property type="evidence" value="ECO:0007669"/>
    <property type="project" value="UniProtKB-SubCell"/>
</dbReference>
<dbReference type="SUPFAM" id="SSF53850">
    <property type="entry name" value="Periplasmic binding protein-like II"/>
    <property type="match status" value="1"/>
</dbReference>
<dbReference type="InterPro" id="IPR039424">
    <property type="entry name" value="SBP_5"/>
</dbReference>
<dbReference type="Gene3D" id="3.10.105.10">
    <property type="entry name" value="Dipeptide-binding Protein, Domain 3"/>
    <property type="match status" value="1"/>
</dbReference>
<evidence type="ECO:0000259" key="6">
    <source>
        <dbReference type="Pfam" id="PF00496"/>
    </source>
</evidence>